<dbReference type="EMBL" id="CATQJL010000001">
    <property type="protein sequence ID" value="CAJ0589885.1"/>
    <property type="molecule type" value="Genomic_DNA"/>
</dbReference>
<sequence>MVKDTPVYPIPSVDRQRKRRLQFDETPPRSPDLDEAANSLLLDDNLPLYARTIIGYLLESRKQMESIVRSNHQKTSRKPNQLLWIKSEQIFRVKPTWIKSDGRNKKEDDRWYWLEFRNIVVDQAA</sequence>
<comment type="caution">
    <text evidence="2">The sequence shown here is derived from an EMBL/GenBank/DDBJ whole genome shotgun (WGS) entry which is preliminary data.</text>
</comment>
<reference evidence="2" key="1">
    <citation type="submission" date="2023-07" db="EMBL/GenBank/DDBJ databases">
        <authorList>
            <consortium name="CYATHOMIX"/>
        </authorList>
    </citation>
    <scope>NUCLEOTIDE SEQUENCE</scope>
    <source>
        <strain evidence="2">N/A</strain>
    </source>
</reference>
<name>A0AA36GJX2_CYLNA</name>
<organism evidence="2 4">
    <name type="scientific">Cylicocyclus nassatus</name>
    <name type="common">Nematode worm</name>
    <dbReference type="NCBI Taxonomy" id="53992"/>
    <lineage>
        <taxon>Eukaryota</taxon>
        <taxon>Metazoa</taxon>
        <taxon>Ecdysozoa</taxon>
        <taxon>Nematoda</taxon>
        <taxon>Chromadorea</taxon>
        <taxon>Rhabditida</taxon>
        <taxon>Rhabditina</taxon>
        <taxon>Rhabditomorpha</taxon>
        <taxon>Strongyloidea</taxon>
        <taxon>Strongylidae</taxon>
        <taxon>Cylicocyclus</taxon>
    </lineage>
</organism>
<gene>
    <name evidence="2" type="ORF">CYNAS_LOCUS1868</name>
    <name evidence="3" type="ORF">CYNAS_LOCUS7072</name>
</gene>
<dbReference type="EMBL" id="CATQJL010000112">
    <property type="protein sequence ID" value="CAJ0595089.1"/>
    <property type="molecule type" value="Genomic_DNA"/>
</dbReference>
<dbReference type="Proteomes" id="UP001176961">
    <property type="component" value="Unassembled WGS sequence"/>
</dbReference>
<dbReference type="AlphaFoldDB" id="A0AA36GJX2"/>
<evidence type="ECO:0000313" key="4">
    <source>
        <dbReference type="Proteomes" id="UP001176961"/>
    </source>
</evidence>
<evidence type="ECO:0000256" key="1">
    <source>
        <dbReference type="SAM" id="MobiDB-lite"/>
    </source>
</evidence>
<keyword evidence="4" id="KW-1185">Reference proteome</keyword>
<feature type="region of interest" description="Disordered" evidence="1">
    <location>
        <begin position="1"/>
        <end position="35"/>
    </location>
</feature>
<proteinExistence type="predicted"/>
<evidence type="ECO:0000313" key="2">
    <source>
        <dbReference type="EMBL" id="CAJ0589885.1"/>
    </source>
</evidence>
<protein>
    <submittedName>
        <fullName evidence="2">Uncharacterized protein</fullName>
    </submittedName>
</protein>
<evidence type="ECO:0000313" key="3">
    <source>
        <dbReference type="EMBL" id="CAJ0595089.1"/>
    </source>
</evidence>
<accession>A0AA36GJX2</accession>